<dbReference type="Pfam" id="PF05199">
    <property type="entry name" value="GMC_oxred_C"/>
    <property type="match status" value="1"/>
</dbReference>
<name>A0A9P4QXB9_9PLEO</name>
<proteinExistence type="inferred from homology"/>
<evidence type="ECO:0000256" key="1">
    <source>
        <dbReference type="ARBA" id="ARBA00010790"/>
    </source>
</evidence>
<evidence type="ECO:0000256" key="3">
    <source>
        <dbReference type="PIRSR" id="PIRSR000137-2"/>
    </source>
</evidence>
<dbReference type="OrthoDB" id="269227at2759"/>
<dbReference type="InterPro" id="IPR036188">
    <property type="entry name" value="FAD/NAD-bd_sf"/>
</dbReference>
<feature type="active site" description="Proton acceptor" evidence="2">
    <location>
        <position position="535"/>
    </location>
</feature>
<keyword evidence="6" id="KW-1185">Reference proteome</keyword>
<dbReference type="InterPro" id="IPR007867">
    <property type="entry name" value="GMC_OxRtase_C"/>
</dbReference>
<dbReference type="Proteomes" id="UP000799444">
    <property type="component" value="Unassembled WGS sequence"/>
</dbReference>
<dbReference type="InterPro" id="IPR012132">
    <property type="entry name" value="GMC_OxRdtase"/>
</dbReference>
<reference evidence="5" key="1">
    <citation type="journal article" date="2020" name="Stud. Mycol.">
        <title>101 Dothideomycetes genomes: a test case for predicting lifestyles and emergence of pathogens.</title>
        <authorList>
            <person name="Haridas S."/>
            <person name="Albert R."/>
            <person name="Binder M."/>
            <person name="Bloem J."/>
            <person name="Labutti K."/>
            <person name="Salamov A."/>
            <person name="Andreopoulos B."/>
            <person name="Baker S."/>
            <person name="Barry K."/>
            <person name="Bills G."/>
            <person name="Bluhm B."/>
            <person name="Cannon C."/>
            <person name="Castanera R."/>
            <person name="Culley D."/>
            <person name="Daum C."/>
            <person name="Ezra D."/>
            <person name="Gonzalez J."/>
            <person name="Henrissat B."/>
            <person name="Kuo A."/>
            <person name="Liang C."/>
            <person name="Lipzen A."/>
            <person name="Lutzoni F."/>
            <person name="Magnuson J."/>
            <person name="Mondo S."/>
            <person name="Nolan M."/>
            <person name="Ohm R."/>
            <person name="Pangilinan J."/>
            <person name="Park H.-J."/>
            <person name="Ramirez L."/>
            <person name="Alfaro M."/>
            <person name="Sun H."/>
            <person name="Tritt A."/>
            <person name="Yoshinaga Y."/>
            <person name="Zwiers L.-H."/>
            <person name="Turgeon B."/>
            <person name="Goodwin S."/>
            <person name="Spatafora J."/>
            <person name="Crous P."/>
            <person name="Grigoriev I."/>
        </authorList>
    </citation>
    <scope>NUCLEOTIDE SEQUENCE</scope>
    <source>
        <strain evidence="5">CBS 125425</strain>
    </source>
</reference>
<evidence type="ECO:0000259" key="4">
    <source>
        <dbReference type="PROSITE" id="PS00624"/>
    </source>
</evidence>
<dbReference type="EMBL" id="ML996174">
    <property type="protein sequence ID" value="KAF2732636.1"/>
    <property type="molecule type" value="Genomic_DNA"/>
</dbReference>
<evidence type="ECO:0000256" key="2">
    <source>
        <dbReference type="PIRSR" id="PIRSR000137-1"/>
    </source>
</evidence>
<dbReference type="GO" id="GO:0016614">
    <property type="term" value="F:oxidoreductase activity, acting on CH-OH group of donors"/>
    <property type="evidence" value="ECO:0007669"/>
    <property type="project" value="InterPro"/>
</dbReference>
<dbReference type="SUPFAM" id="SSF54373">
    <property type="entry name" value="FAD-linked reductases, C-terminal domain"/>
    <property type="match status" value="1"/>
</dbReference>
<evidence type="ECO:0000313" key="6">
    <source>
        <dbReference type="Proteomes" id="UP000799444"/>
    </source>
</evidence>
<gene>
    <name evidence="5" type="ORF">EJ04DRAFT_469899</name>
</gene>
<evidence type="ECO:0000313" key="5">
    <source>
        <dbReference type="EMBL" id="KAF2732636.1"/>
    </source>
</evidence>
<feature type="binding site" evidence="3">
    <location>
        <position position="227"/>
    </location>
    <ligand>
        <name>FAD</name>
        <dbReference type="ChEBI" id="CHEBI:57692"/>
    </ligand>
</feature>
<protein>
    <submittedName>
        <fullName evidence="5">Alcohol oxidase</fullName>
    </submittedName>
</protein>
<dbReference type="PANTHER" id="PTHR11552">
    <property type="entry name" value="GLUCOSE-METHANOL-CHOLINE GMC OXIDOREDUCTASE"/>
    <property type="match status" value="1"/>
</dbReference>
<dbReference type="Gene3D" id="3.50.50.60">
    <property type="entry name" value="FAD/NAD(P)-binding domain"/>
    <property type="match status" value="1"/>
</dbReference>
<dbReference type="PROSITE" id="PS00624">
    <property type="entry name" value="GMC_OXRED_2"/>
    <property type="match status" value="1"/>
</dbReference>
<feature type="domain" description="Glucose-methanol-choline oxidoreductase N-terminal" evidence="4">
    <location>
        <begin position="263"/>
        <end position="277"/>
    </location>
</feature>
<keyword evidence="3" id="KW-0285">Flavoprotein</keyword>
<dbReference type="SUPFAM" id="SSF51905">
    <property type="entry name" value="FAD/NAD(P)-binding domain"/>
    <property type="match status" value="1"/>
</dbReference>
<feature type="active site" description="Proton donor" evidence="2">
    <location>
        <position position="497"/>
    </location>
</feature>
<dbReference type="PANTHER" id="PTHR11552:SF123">
    <property type="entry name" value="GMC OXIDOREDUCTASE (AFU_ORTHOLOGUE AFUA_2G01770)-RELATED"/>
    <property type="match status" value="1"/>
</dbReference>
<dbReference type="Pfam" id="PF00732">
    <property type="entry name" value="GMC_oxred_N"/>
    <property type="match status" value="1"/>
</dbReference>
<dbReference type="Gene3D" id="3.30.560.10">
    <property type="entry name" value="Glucose Oxidase, domain 3"/>
    <property type="match status" value="1"/>
</dbReference>
<comment type="caution">
    <text evidence="5">The sequence shown here is derived from an EMBL/GenBank/DDBJ whole genome shotgun (WGS) entry which is preliminary data.</text>
</comment>
<comment type="cofactor">
    <cofactor evidence="3">
        <name>FAD</name>
        <dbReference type="ChEBI" id="CHEBI:57692"/>
    </cofactor>
</comment>
<feature type="non-terminal residue" evidence="5">
    <location>
        <position position="553"/>
    </location>
</feature>
<dbReference type="InterPro" id="IPR000172">
    <property type="entry name" value="GMC_OxRdtase_N"/>
</dbReference>
<keyword evidence="3" id="KW-0274">FAD</keyword>
<organism evidence="5 6">
    <name type="scientific">Polyplosphaeria fusca</name>
    <dbReference type="NCBI Taxonomy" id="682080"/>
    <lineage>
        <taxon>Eukaryota</taxon>
        <taxon>Fungi</taxon>
        <taxon>Dikarya</taxon>
        <taxon>Ascomycota</taxon>
        <taxon>Pezizomycotina</taxon>
        <taxon>Dothideomycetes</taxon>
        <taxon>Pleosporomycetidae</taxon>
        <taxon>Pleosporales</taxon>
        <taxon>Tetraplosphaeriaceae</taxon>
        <taxon>Polyplosphaeria</taxon>
    </lineage>
</organism>
<sequence length="553" mass="60085">MAETSIMDLIIVGGGIAGCVLANRLFEKNNAIKILLIEAGKNVTGHPLTSAPLDSFQIHYSELDWAYQTVPQPHMGHRQCYAAAGKALSGGSATNYGTWTRGNSADYNLWADMVQDSEWNYESLLPYFKHLETFHGDTHRVDKSQHGFNGPVNDWSVTASDSTRKYPLREKLHSAWEKVGVKPIADANDGSPLGLSELFESWNHAKRTLASEAYPLGGVEVLTETMVQRVIIEKRNGKQTATGVELANGTTISAKKEVIVSAGAYRTPQVLMLSGVGPKHVLDKHDISQKVELPVGREFHDHLAVCQWWKLRDPKKYPALGSDKWKSPGLFAGLPCDWVATQQTPPHVLREALKRDANGAQCDNHAHLGAKASHIESLVVYAPAGAQLAGVDVPMDGSYIASCVLLMTPTSRGSVSIADKKISTPPLIDPNYYATEADKATLRWGIREIGKLLQETPEGREVIESELAPDGGKQLTSKSTDAEIDARVVRVGNTFFHPAGSASMGKVVDTRLKVKGVEGLRVVDASVFPVPITAHYQNAVYALAEKAADIISS</sequence>
<dbReference type="AlphaFoldDB" id="A0A9P4QXB9"/>
<comment type="similarity">
    <text evidence="1">Belongs to the GMC oxidoreductase family.</text>
</comment>
<dbReference type="GO" id="GO:0050660">
    <property type="term" value="F:flavin adenine dinucleotide binding"/>
    <property type="evidence" value="ECO:0007669"/>
    <property type="project" value="InterPro"/>
</dbReference>
<accession>A0A9P4QXB9</accession>
<dbReference type="PIRSF" id="PIRSF000137">
    <property type="entry name" value="Alcohol_oxidase"/>
    <property type="match status" value="1"/>
</dbReference>